<evidence type="ECO:0000313" key="5">
    <source>
        <dbReference type="Proteomes" id="UP001206206"/>
    </source>
</evidence>
<feature type="region of interest" description="Disordered" evidence="1">
    <location>
        <begin position="1"/>
        <end position="20"/>
    </location>
</feature>
<evidence type="ECO:0000313" key="4">
    <source>
        <dbReference type="EMBL" id="MCQ4046148.1"/>
    </source>
</evidence>
<gene>
    <name evidence="4" type="ORF">NON19_29920</name>
</gene>
<feature type="domain" description="CHAD" evidence="3">
    <location>
        <begin position="212"/>
        <end position="497"/>
    </location>
</feature>
<reference evidence="4 5" key="1">
    <citation type="submission" date="2022-06" db="EMBL/GenBank/DDBJ databases">
        <title>Draft genome sequence of type strain Streptomyces rubrisoli DSM 42083.</title>
        <authorList>
            <person name="Duangmal K."/>
            <person name="Klaysubun C."/>
        </authorList>
    </citation>
    <scope>NUCLEOTIDE SEQUENCE [LARGE SCALE GENOMIC DNA]</scope>
    <source>
        <strain evidence="4 5">DSM 42083</strain>
    </source>
</reference>
<dbReference type="InterPro" id="IPR007899">
    <property type="entry name" value="CHAD_dom"/>
</dbReference>
<dbReference type="Pfam" id="PF05235">
    <property type="entry name" value="CHAD"/>
    <property type="match status" value="1"/>
</dbReference>
<name>A0ABT1PLA7_9ACTN</name>
<sequence length="502" mass="55753">MGTRLRETERTYQAGEGAAQPDLTGLPAVASVHPLDPVELDAGYFDTPDLALAARRITLRRRTGGEDAGWHLKLPTAQADTRTEVHAPLGHSLLTIPANLRTEVLAHTRGRPLAPVVRLLNHRERRRLLAADGTALVEIADDHVTAEYPDEREPLCWTETEVELLGGQPELLDAVEERLTAAGYQRSAWPSKLLHALGDRVPPAPPSPPGTIATAGDAALAYLHEQVRAIAACDPAVRRDEPDAVHQMRVATRRLRSAFKTYGRELDRAVTDPIGDELKWLAEVLGLERDREVLDERLAGLTADLDPDLRTAPVRERILGPHATARSTARRQLLRQLRGERYFALLDRLDALLAAPPLRDPAKRPAREAVRRAVRRDHRRLADRVAESLALRPGTGRDLALHDARKAAKRARYAAESARPVLGEPAERHRVRLAALQRLLGEHQDSVMCRERIQRLADEARRAGEDTFAYGALYQMERERARAVEAAVPKAWRRTDRGPLAG</sequence>
<dbReference type="Gene3D" id="2.40.320.10">
    <property type="entry name" value="Hypothetical Protein Pfu-838710-001"/>
    <property type="match status" value="1"/>
</dbReference>
<dbReference type="SUPFAM" id="SSF55154">
    <property type="entry name" value="CYTH-like phosphatases"/>
    <property type="match status" value="1"/>
</dbReference>
<dbReference type="SMART" id="SM01118">
    <property type="entry name" value="CYTH"/>
    <property type="match status" value="1"/>
</dbReference>
<protein>
    <submittedName>
        <fullName evidence="4">CYTH and CHAD domain-containing protein</fullName>
    </submittedName>
</protein>
<evidence type="ECO:0000259" key="3">
    <source>
        <dbReference type="PROSITE" id="PS51708"/>
    </source>
</evidence>
<dbReference type="Pfam" id="PF01928">
    <property type="entry name" value="CYTH"/>
    <property type="match status" value="1"/>
</dbReference>
<feature type="compositionally biased region" description="Basic and acidic residues" evidence="1">
    <location>
        <begin position="1"/>
        <end position="10"/>
    </location>
</feature>
<dbReference type="PANTHER" id="PTHR39339">
    <property type="entry name" value="SLR1444 PROTEIN"/>
    <property type="match status" value="1"/>
</dbReference>
<keyword evidence="5" id="KW-1185">Reference proteome</keyword>
<evidence type="ECO:0000256" key="1">
    <source>
        <dbReference type="SAM" id="MobiDB-lite"/>
    </source>
</evidence>
<evidence type="ECO:0000259" key="2">
    <source>
        <dbReference type="PROSITE" id="PS51707"/>
    </source>
</evidence>
<dbReference type="PROSITE" id="PS51707">
    <property type="entry name" value="CYTH"/>
    <property type="match status" value="1"/>
</dbReference>
<proteinExistence type="predicted"/>
<dbReference type="CDD" id="cd07374">
    <property type="entry name" value="CYTH-like_Pase"/>
    <property type="match status" value="1"/>
</dbReference>
<dbReference type="Proteomes" id="UP001206206">
    <property type="component" value="Unassembled WGS sequence"/>
</dbReference>
<dbReference type="InterPro" id="IPR023577">
    <property type="entry name" value="CYTH_domain"/>
</dbReference>
<comment type="caution">
    <text evidence="4">The sequence shown here is derived from an EMBL/GenBank/DDBJ whole genome shotgun (WGS) entry which is preliminary data.</text>
</comment>
<dbReference type="EMBL" id="JANFNH010000057">
    <property type="protein sequence ID" value="MCQ4046148.1"/>
    <property type="molecule type" value="Genomic_DNA"/>
</dbReference>
<dbReference type="PANTHER" id="PTHR39339:SF1">
    <property type="entry name" value="CHAD DOMAIN-CONTAINING PROTEIN"/>
    <property type="match status" value="1"/>
</dbReference>
<dbReference type="PROSITE" id="PS51708">
    <property type="entry name" value="CHAD"/>
    <property type="match status" value="1"/>
</dbReference>
<dbReference type="InterPro" id="IPR033469">
    <property type="entry name" value="CYTH-like_dom_sf"/>
</dbReference>
<organism evidence="4 5">
    <name type="scientific">Streptantibioticus rubrisoli</name>
    <dbReference type="NCBI Taxonomy" id="1387313"/>
    <lineage>
        <taxon>Bacteria</taxon>
        <taxon>Bacillati</taxon>
        <taxon>Actinomycetota</taxon>
        <taxon>Actinomycetes</taxon>
        <taxon>Kitasatosporales</taxon>
        <taxon>Streptomycetaceae</taxon>
        <taxon>Streptantibioticus</taxon>
    </lineage>
</organism>
<dbReference type="RefSeq" id="WP_255932314.1">
    <property type="nucleotide sequence ID" value="NZ_JANFNH010000057.1"/>
</dbReference>
<dbReference type="Gene3D" id="1.40.20.10">
    <property type="entry name" value="CHAD domain"/>
    <property type="match status" value="1"/>
</dbReference>
<dbReference type="InterPro" id="IPR038186">
    <property type="entry name" value="CHAD_dom_sf"/>
</dbReference>
<accession>A0ABT1PLA7</accession>
<feature type="domain" description="CYTH" evidence="2">
    <location>
        <begin position="5"/>
        <end position="200"/>
    </location>
</feature>
<dbReference type="SMART" id="SM00880">
    <property type="entry name" value="CHAD"/>
    <property type="match status" value="1"/>
</dbReference>